<gene>
    <name evidence="4" type="primary">bipA</name>
    <name evidence="6" type="ORF">PMO31116_03377</name>
</gene>
<name>A0A5E4WUB7_9BURK</name>
<dbReference type="FunFam" id="3.40.50.300:FF:000055">
    <property type="entry name" value="GTP-binding protein TypA"/>
    <property type="match status" value="1"/>
</dbReference>
<feature type="binding site" evidence="4">
    <location>
        <begin position="15"/>
        <end position="20"/>
    </location>
    <ligand>
        <name>GTP</name>
        <dbReference type="ChEBI" id="CHEBI:37565"/>
    </ligand>
</feature>
<evidence type="ECO:0000256" key="4">
    <source>
        <dbReference type="HAMAP-Rule" id="MF_00849"/>
    </source>
</evidence>
<comment type="subcellular location">
    <subcellularLocation>
        <location evidence="4">Cytoplasm</location>
    </subcellularLocation>
    <text evidence="4">Binds to ribosomes.</text>
</comment>
<keyword evidence="4" id="KW-0820">tRNA-binding</keyword>
<dbReference type="GO" id="GO:0043022">
    <property type="term" value="F:ribosome binding"/>
    <property type="evidence" value="ECO:0007669"/>
    <property type="project" value="UniProtKB-UniRule"/>
</dbReference>
<dbReference type="InterPro" id="IPR047042">
    <property type="entry name" value="BipA_II"/>
</dbReference>
<dbReference type="AlphaFoldDB" id="A0A5E4WUB7"/>
<dbReference type="FunFam" id="2.40.30.10:FF:000016">
    <property type="entry name" value="GTP-binding protein TypA"/>
    <property type="match status" value="1"/>
</dbReference>
<dbReference type="Pfam" id="PF03144">
    <property type="entry name" value="GTP_EFTU_D2"/>
    <property type="match status" value="1"/>
</dbReference>
<keyword evidence="2 4" id="KW-0342">GTP-binding</keyword>
<dbReference type="SUPFAM" id="SSF52540">
    <property type="entry name" value="P-loop containing nucleoside triphosphate hydrolases"/>
    <property type="match status" value="1"/>
</dbReference>
<dbReference type="CDD" id="cd16263">
    <property type="entry name" value="BipA_III"/>
    <property type="match status" value="1"/>
</dbReference>
<dbReference type="Gene3D" id="3.30.70.240">
    <property type="match status" value="1"/>
</dbReference>
<dbReference type="SUPFAM" id="SSF50447">
    <property type="entry name" value="Translation proteins"/>
    <property type="match status" value="1"/>
</dbReference>
<keyword evidence="4" id="KW-0963">Cytoplasm</keyword>
<feature type="binding site" evidence="4">
    <location>
        <begin position="128"/>
        <end position="131"/>
    </location>
    <ligand>
        <name>GTP</name>
        <dbReference type="ChEBI" id="CHEBI:37565"/>
    </ligand>
</feature>
<evidence type="ECO:0000256" key="3">
    <source>
        <dbReference type="ARBA" id="ARBA00048548"/>
    </source>
</evidence>
<dbReference type="InterPro" id="IPR027417">
    <property type="entry name" value="P-loop_NTPase"/>
</dbReference>
<dbReference type="CDD" id="cd03691">
    <property type="entry name" value="BipA_TypA_II"/>
    <property type="match status" value="1"/>
</dbReference>
<dbReference type="CDD" id="cd01891">
    <property type="entry name" value="TypA_BipA"/>
    <property type="match status" value="1"/>
</dbReference>
<dbReference type="SUPFAM" id="SSF54980">
    <property type="entry name" value="EF-G C-terminal domain-like"/>
    <property type="match status" value="2"/>
</dbReference>
<dbReference type="InterPro" id="IPR000640">
    <property type="entry name" value="EFG_V-like"/>
</dbReference>
<dbReference type="GO" id="GO:0009409">
    <property type="term" value="P:response to cold"/>
    <property type="evidence" value="ECO:0007669"/>
    <property type="project" value="UniProtKB-ARBA"/>
</dbReference>
<dbReference type="Proteomes" id="UP000368474">
    <property type="component" value="Unassembled WGS sequence"/>
</dbReference>
<dbReference type="GO" id="GO:0005525">
    <property type="term" value="F:GTP binding"/>
    <property type="evidence" value="ECO:0007669"/>
    <property type="project" value="UniProtKB-UniRule"/>
</dbReference>
<dbReference type="RefSeq" id="WP_150567725.1">
    <property type="nucleotide sequence ID" value="NZ_CABPSD010000010.1"/>
</dbReference>
<dbReference type="InterPro" id="IPR006298">
    <property type="entry name" value="BipA"/>
</dbReference>
<dbReference type="PANTHER" id="PTHR42908:SF8">
    <property type="entry name" value="TR-TYPE G DOMAIN-CONTAINING PROTEIN"/>
    <property type="match status" value="1"/>
</dbReference>
<dbReference type="SMART" id="SM00838">
    <property type="entry name" value="EFG_C"/>
    <property type="match status" value="1"/>
</dbReference>
<dbReference type="InterPro" id="IPR042116">
    <property type="entry name" value="TypA/BipA_C"/>
</dbReference>
<evidence type="ECO:0000313" key="6">
    <source>
        <dbReference type="EMBL" id="VVE26486.1"/>
    </source>
</evidence>
<dbReference type="GO" id="GO:0000027">
    <property type="term" value="P:ribosomal large subunit assembly"/>
    <property type="evidence" value="ECO:0007669"/>
    <property type="project" value="UniProtKB-UniRule"/>
</dbReference>
<dbReference type="GO" id="GO:0005829">
    <property type="term" value="C:cytosol"/>
    <property type="evidence" value="ECO:0007669"/>
    <property type="project" value="TreeGrafter"/>
</dbReference>
<comment type="subunit">
    <text evidence="4">Monomer.</text>
</comment>
<dbReference type="GO" id="GO:0003924">
    <property type="term" value="F:GTPase activity"/>
    <property type="evidence" value="ECO:0007669"/>
    <property type="project" value="UniProtKB-UniRule"/>
</dbReference>
<evidence type="ECO:0000313" key="7">
    <source>
        <dbReference type="Proteomes" id="UP000368474"/>
    </source>
</evidence>
<keyword evidence="4" id="KW-0699">rRNA-binding</keyword>
<dbReference type="FunFam" id="2.40.50.250:FF:000001">
    <property type="entry name" value="GTP-binding protein TypA"/>
    <property type="match status" value="1"/>
</dbReference>
<dbReference type="GO" id="GO:1990904">
    <property type="term" value="C:ribonucleoprotein complex"/>
    <property type="evidence" value="ECO:0007669"/>
    <property type="project" value="TreeGrafter"/>
</dbReference>
<dbReference type="FunFam" id="3.30.70.870:FF:000003">
    <property type="entry name" value="GTP-binding protein TypA"/>
    <property type="match status" value="1"/>
</dbReference>
<dbReference type="InterPro" id="IPR047041">
    <property type="entry name" value="BipA_GTP-bd_dom"/>
</dbReference>
<evidence type="ECO:0000256" key="1">
    <source>
        <dbReference type="ARBA" id="ARBA00022741"/>
    </source>
</evidence>
<dbReference type="InterPro" id="IPR000795">
    <property type="entry name" value="T_Tr_GTP-bd_dom"/>
</dbReference>
<dbReference type="CDD" id="cd03710">
    <property type="entry name" value="BipA_TypA_C"/>
    <property type="match status" value="1"/>
</dbReference>
<comment type="function">
    <text evidence="4">A 50S ribosomal subunit assembly protein with GTPase activity, required for 50S subunit assembly at low temperatures, may also play a role in translation. Binds GTP and analogs. Binds the 70S ribosome between the 30S and 50S subunits, in a similar position as ribosome-bound EF-G; it contacts a number of ribosomal proteins, both rRNAs and the A-site tRNA.</text>
</comment>
<dbReference type="PROSITE" id="PS00301">
    <property type="entry name" value="G_TR_1"/>
    <property type="match status" value="1"/>
</dbReference>
<dbReference type="Pfam" id="PF21018">
    <property type="entry name" value="BipA_C"/>
    <property type="match status" value="1"/>
</dbReference>
<comment type="catalytic activity">
    <reaction evidence="3 4">
        <text>GTP + H2O = GDP + phosphate + H(+)</text>
        <dbReference type="Rhea" id="RHEA:19669"/>
        <dbReference type="ChEBI" id="CHEBI:15377"/>
        <dbReference type="ChEBI" id="CHEBI:15378"/>
        <dbReference type="ChEBI" id="CHEBI:37565"/>
        <dbReference type="ChEBI" id="CHEBI:43474"/>
        <dbReference type="ChEBI" id="CHEBI:58189"/>
    </reaction>
</comment>
<dbReference type="NCBIfam" id="TIGR00231">
    <property type="entry name" value="small_GTP"/>
    <property type="match status" value="1"/>
</dbReference>
<dbReference type="FunFam" id="3.30.70.240:FF:000002">
    <property type="entry name" value="GTP-binding protein TypA"/>
    <property type="match status" value="1"/>
</dbReference>
<dbReference type="Gene3D" id="3.40.50.300">
    <property type="entry name" value="P-loop containing nucleotide triphosphate hydrolases"/>
    <property type="match status" value="1"/>
</dbReference>
<dbReference type="HAMAP" id="MF_00849">
    <property type="entry name" value="BipA"/>
    <property type="match status" value="1"/>
</dbReference>
<accession>A0A5E4WUB7</accession>
<organism evidence="6 7">
    <name type="scientific">Pandoraea morbifera</name>
    <dbReference type="NCBI Taxonomy" id="2508300"/>
    <lineage>
        <taxon>Bacteria</taxon>
        <taxon>Pseudomonadati</taxon>
        <taxon>Pseudomonadota</taxon>
        <taxon>Betaproteobacteria</taxon>
        <taxon>Burkholderiales</taxon>
        <taxon>Burkholderiaceae</taxon>
        <taxon>Pandoraea</taxon>
    </lineage>
</organism>
<dbReference type="EC" id="3.6.5.-" evidence="4"/>
<dbReference type="InterPro" id="IPR005225">
    <property type="entry name" value="Small_GTP-bd"/>
</dbReference>
<dbReference type="InterPro" id="IPR047043">
    <property type="entry name" value="BipA_III"/>
</dbReference>
<reference evidence="6 7" key="1">
    <citation type="submission" date="2019-08" db="EMBL/GenBank/DDBJ databases">
        <authorList>
            <person name="Peeters C."/>
        </authorList>
    </citation>
    <scope>NUCLEOTIDE SEQUENCE [LARGE SCALE GENOMIC DNA]</scope>
    <source>
        <strain evidence="6 7">LMG 31116</strain>
    </source>
</reference>
<keyword evidence="4" id="KW-0378">Hydrolase</keyword>
<dbReference type="InterPro" id="IPR048876">
    <property type="entry name" value="BipA_C"/>
</dbReference>
<dbReference type="NCBIfam" id="TIGR01394">
    <property type="entry name" value="TypA_BipA"/>
    <property type="match status" value="1"/>
</dbReference>
<dbReference type="Gene3D" id="2.40.30.10">
    <property type="entry name" value="Translation factors"/>
    <property type="match status" value="1"/>
</dbReference>
<dbReference type="InterPro" id="IPR035651">
    <property type="entry name" value="BipA_V"/>
</dbReference>
<protein>
    <recommendedName>
        <fullName evidence="4">Large ribosomal subunit assembly factor BipA</fullName>
        <ecNumber evidence="4">3.6.5.-</ecNumber>
    </recommendedName>
    <alternativeName>
        <fullName evidence="4">GTP-binding protein BipA</fullName>
    </alternativeName>
</protein>
<dbReference type="EMBL" id="CABPSD010000010">
    <property type="protein sequence ID" value="VVE26486.1"/>
    <property type="molecule type" value="Genomic_DNA"/>
</dbReference>
<dbReference type="GO" id="GO:0000049">
    <property type="term" value="F:tRNA binding"/>
    <property type="evidence" value="ECO:0007669"/>
    <property type="project" value="UniProtKB-KW"/>
</dbReference>
<dbReference type="GO" id="GO:0010467">
    <property type="term" value="P:gene expression"/>
    <property type="evidence" value="ECO:0007669"/>
    <property type="project" value="UniProtKB-ARBA"/>
</dbReference>
<dbReference type="InterPro" id="IPR004161">
    <property type="entry name" value="EFTu-like_2"/>
</dbReference>
<dbReference type="GO" id="GO:0097216">
    <property type="term" value="F:guanosine tetraphosphate binding"/>
    <property type="evidence" value="ECO:0007669"/>
    <property type="project" value="UniProtKB-ARBA"/>
</dbReference>
<dbReference type="PANTHER" id="PTHR42908">
    <property type="entry name" value="TRANSLATION ELONGATION FACTOR-RELATED"/>
    <property type="match status" value="1"/>
</dbReference>
<dbReference type="GO" id="GO:0019843">
    <property type="term" value="F:rRNA binding"/>
    <property type="evidence" value="ECO:0007669"/>
    <property type="project" value="UniProtKB-KW"/>
</dbReference>
<evidence type="ECO:0000259" key="5">
    <source>
        <dbReference type="PROSITE" id="PS51722"/>
    </source>
</evidence>
<dbReference type="InterPro" id="IPR031157">
    <property type="entry name" value="G_TR_CS"/>
</dbReference>
<keyword evidence="1 4" id="KW-0547">Nucleotide-binding</keyword>
<evidence type="ECO:0000256" key="2">
    <source>
        <dbReference type="ARBA" id="ARBA00023134"/>
    </source>
</evidence>
<keyword evidence="4" id="KW-0690">Ribosome biogenesis</keyword>
<dbReference type="PRINTS" id="PR00315">
    <property type="entry name" value="ELONGATNFCT"/>
</dbReference>
<dbReference type="PROSITE" id="PS51722">
    <property type="entry name" value="G_TR_2"/>
    <property type="match status" value="1"/>
</dbReference>
<keyword evidence="4" id="KW-0694">RNA-binding</keyword>
<dbReference type="Pfam" id="PF00679">
    <property type="entry name" value="EFG_C"/>
    <property type="match status" value="1"/>
</dbReference>
<dbReference type="InterPro" id="IPR009000">
    <property type="entry name" value="Transl_B-barrel_sf"/>
</dbReference>
<keyword evidence="7" id="KW-1185">Reference proteome</keyword>
<comment type="similarity">
    <text evidence="4">Belongs to the TRAFAC class translation factor GTPase superfamily. Classic translation factor GTPase family. BipA subfamily.</text>
</comment>
<dbReference type="Pfam" id="PF00009">
    <property type="entry name" value="GTP_EFTU"/>
    <property type="match status" value="1"/>
</dbReference>
<dbReference type="Gene3D" id="2.40.50.250">
    <property type="entry name" value="bipa protein"/>
    <property type="match status" value="1"/>
</dbReference>
<feature type="domain" description="Tr-type G" evidence="5">
    <location>
        <begin position="3"/>
        <end position="202"/>
    </location>
</feature>
<sequence length="607" mass="67448">MTRALRNIAIIAHVDHGKTTLVDQLLRQSGTFRENQQIAERVMDSNDIEKERGITILAKNCAVEYEGTHINIVDTPGHADFGGEVERVLSMVDSVLLVVDAVEGPMPQTRFVTRKALGLGLKPIVVVNKIDRPGARPDWVIDQTFDLMDKLGATNEQLDFPVVYASALNGFASLDSNVREGTMKPLFDAILEHVPVRDADPDAPLQLQISSLDYSTFVGRIGIGRITRGRIKPGQQVVMRSGPDGEILKRKINQVLTFKGLERVMSEDGAEAGDIVLINGIEDVGIGATICDVDTPEALPLLTVDEPTLTMNFCVNTSPLAGREGKFVTSRQIRDRLDKELNHNVALRVKDTDEDSVFEVSGRGELHLTILIENMRREGYELAVSRPRVVLKEIDGVKHEPYEMLTIDVEDEHQGAVMEEIGRRKGEMLDMVSDGRGRTRLEYRIPARGLIGFQGDFLSMTRGTGLMSHIFDAYAPLKDGSLGERRNGVLISQDDGAAVAYALWKLQDRGRMFVSPGDALYEGMIIGIHSRDNDLVVNPIKGKQLTNVRASGTDEAVRLVPPIAMSLEYAVEFIDDDELVEVTPQTIRLRKRFLKEHERKRASREEK</sequence>
<dbReference type="InterPro" id="IPR035647">
    <property type="entry name" value="EFG_III/V"/>
</dbReference>
<proteinExistence type="inferred from homology"/>
<dbReference type="Gene3D" id="3.30.70.870">
    <property type="entry name" value="Elongation Factor G (Translational Gtpase), domain 3"/>
    <property type="match status" value="1"/>
</dbReference>